<dbReference type="RefSeq" id="WP_114103236.1">
    <property type="nucleotide sequence ID" value="NZ_JARSBO010000002.1"/>
</dbReference>
<dbReference type="PROSITE" id="PS50937">
    <property type="entry name" value="HTH_MERR_2"/>
    <property type="match status" value="1"/>
</dbReference>
<evidence type="ECO:0000256" key="1">
    <source>
        <dbReference type="ARBA" id="ARBA00023125"/>
    </source>
</evidence>
<dbReference type="SUPFAM" id="SSF46955">
    <property type="entry name" value="Putative DNA-binding domain"/>
    <property type="match status" value="1"/>
</dbReference>
<name>A0ABT6G8J1_9PROT</name>
<gene>
    <name evidence="4" type="ORF">P7680_05160</name>
</gene>
<organism evidence="4 5">
    <name type="scientific">Thalassospira aquimaris</name>
    <dbReference type="NCBI Taxonomy" id="3037796"/>
    <lineage>
        <taxon>Bacteria</taxon>
        <taxon>Pseudomonadati</taxon>
        <taxon>Pseudomonadota</taxon>
        <taxon>Alphaproteobacteria</taxon>
        <taxon>Rhodospirillales</taxon>
        <taxon>Thalassospiraceae</taxon>
        <taxon>Thalassospira</taxon>
    </lineage>
</organism>
<dbReference type="CDD" id="cd01109">
    <property type="entry name" value="HTH_YyaN"/>
    <property type="match status" value="1"/>
</dbReference>
<dbReference type="PANTHER" id="PTHR30204">
    <property type="entry name" value="REDOX-CYCLING DRUG-SENSING TRANSCRIPTIONAL ACTIVATOR SOXR"/>
    <property type="match status" value="1"/>
</dbReference>
<evidence type="ECO:0000313" key="5">
    <source>
        <dbReference type="Proteomes" id="UP001529180"/>
    </source>
</evidence>
<sequence length="131" mass="14975">MMIGEVAEKSGFSVHTLRYYEKIGLLPPSHRDSGGRRSFDDDVLRWLEFLGRLKDLGMPIRDRVLYARMRAEGDSTIEARRNLLQTYRDELAVRVASLTETLEVLDAKIASYDTTGSPSTEPRYDQDTIHP</sequence>
<keyword evidence="1" id="KW-0238">DNA-binding</keyword>
<comment type="caution">
    <text evidence="4">The sequence shown here is derived from an EMBL/GenBank/DDBJ whole genome shotgun (WGS) entry which is preliminary data.</text>
</comment>
<dbReference type="InterPro" id="IPR047057">
    <property type="entry name" value="MerR_fam"/>
</dbReference>
<dbReference type="Pfam" id="PF13411">
    <property type="entry name" value="MerR_1"/>
    <property type="match status" value="1"/>
</dbReference>
<evidence type="ECO:0000313" key="4">
    <source>
        <dbReference type="EMBL" id="MDG4718375.1"/>
    </source>
</evidence>
<dbReference type="Proteomes" id="UP001529180">
    <property type="component" value="Unassembled WGS sequence"/>
</dbReference>
<dbReference type="PANTHER" id="PTHR30204:SF98">
    <property type="entry name" value="HTH-TYPE TRANSCRIPTIONAL REGULATOR ADHR"/>
    <property type="match status" value="1"/>
</dbReference>
<proteinExistence type="predicted"/>
<dbReference type="SMART" id="SM00422">
    <property type="entry name" value="HTH_MERR"/>
    <property type="match status" value="1"/>
</dbReference>
<reference evidence="4 5" key="1">
    <citation type="submission" date="2023-03" db="EMBL/GenBank/DDBJ databases">
        <title>Strain FZY0004 represents a novel species in the genus Thalassospira isolated from seawater.</title>
        <authorList>
            <person name="Fu Z.-Y."/>
        </authorList>
    </citation>
    <scope>NUCLEOTIDE SEQUENCE [LARGE SCALE GENOMIC DNA]</scope>
    <source>
        <strain evidence="4 5">FZY0004</strain>
    </source>
</reference>
<feature type="domain" description="HTH merR-type" evidence="3">
    <location>
        <begin position="1"/>
        <end position="59"/>
    </location>
</feature>
<keyword evidence="5" id="KW-1185">Reference proteome</keyword>
<evidence type="ECO:0000259" key="3">
    <source>
        <dbReference type="PROSITE" id="PS50937"/>
    </source>
</evidence>
<dbReference type="InterPro" id="IPR009061">
    <property type="entry name" value="DNA-bd_dom_put_sf"/>
</dbReference>
<dbReference type="InterPro" id="IPR000551">
    <property type="entry name" value="MerR-type_HTH_dom"/>
</dbReference>
<dbReference type="EMBL" id="JARSBO010000002">
    <property type="protein sequence ID" value="MDG4718375.1"/>
    <property type="molecule type" value="Genomic_DNA"/>
</dbReference>
<dbReference type="Gene3D" id="1.10.1660.10">
    <property type="match status" value="1"/>
</dbReference>
<feature type="compositionally biased region" description="Basic and acidic residues" evidence="2">
    <location>
        <begin position="122"/>
        <end position="131"/>
    </location>
</feature>
<feature type="region of interest" description="Disordered" evidence="2">
    <location>
        <begin position="112"/>
        <end position="131"/>
    </location>
</feature>
<accession>A0ABT6G8J1</accession>
<dbReference type="PRINTS" id="PR00040">
    <property type="entry name" value="HTHMERR"/>
</dbReference>
<protein>
    <submittedName>
        <fullName evidence="4">MerR family transcriptional regulator</fullName>
    </submittedName>
</protein>
<evidence type="ECO:0000256" key="2">
    <source>
        <dbReference type="SAM" id="MobiDB-lite"/>
    </source>
</evidence>